<accession>A0ABQ4N1U9</accession>
<evidence type="ECO:0008006" key="3">
    <source>
        <dbReference type="Google" id="ProtNLM"/>
    </source>
</evidence>
<organism evidence="1 2">
    <name type="scientific">Paenibacillus cisolokensis</name>
    <dbReference type="NCBI Taxonomy" id="1658519"/>
    <lineage>
        <taxon>Bacteria</taxon>
        <taxon>Bacillati</taxon>
        <taxon>Bacillota</taxon>
        <taxon>Bacilli</taxon>
        <taxon>Bacillales</taxon>
        <taxon>Paenibacillaceae</taxon>
        <taxon>Paenibacillus</taxon>
    </lineage>
</organism>
<proteinExistence type="predicted"/>
<dbReference type="RefSeq" id="WP_213527478.1">
    <property type="nucleotide sequence ID" value="NZ_BOVJ01000021.1"/>
</dbReference>
<dbReference type="EMBL" id="BOVJ01000021">
    <property type="protein sequence ID" value="GIQ62154.1"/>
    <property type="molecule type" value="Genomic_DNA"/>
</dbReference>
<name>A0ABQ4N1U9_9BACL</name>
<sequence length="75" mass="7889">MAGTYGQPDYVPTSGPVDFERLFVGGVEIKPGNGGKQINALKPINIKGEVDALTVAKAYNQLIAELKVAGLMADK</sequence>
<keyword evidence="2" id="KW-1185">Reference proteome</keyword>
<reference evidence="1 2" key="1">
    <citation type="submission" date="2021-04" db="EMBL/GenBank/DDBJ databases">
        <title>Draft genome sequence of Paenibacillus cisolokensis, LC2-13A.</title>
        <authorList>
            <person name="Uke A."/>
            <person name="Chhe C."/>
            <person name="Baramee S."/>
            <person name="Kosugi A."/>
        </authorList>
    </citation>
    <scope>NUCLEOTIDE SEQUENCE [LARGE SCALE GENOMIC DNA]</scope>
    <source>
        <strain evidence="1 2">LC2-13A</strain>
    </source>
</reference>
<gene>
    <name evidence="1" type="ORF">PACILC2_07220</name>
</gene>
<evidence type="ECO:0000313" key="2">
    <source>
        <dbReference type="Proteomes" id="UP000680304"/>
    </source>
</evidence>
<dbReference type="Proteomes" id="UP000680304">
    <property type="component" value="Unassembled WGS sequence"/>
</dbReference>
<comment type="caution">
    <text evidence="1">The sequence shown here is derived from an EMBL/GenBank/DDBJ whole genome shotgun (WGS) entry which is preliminary data.</text>
</comment>
<protein>
    <recommendedName>
        <fullName evidence="3">Head fiber protein</fullName>
    </recommendedName>
</protein>
<evidence type="ECO:0000313" key="1">
    <source>
        <dbReference type="EMBL" id="GIQ62154.1"/>
    </source>
</evidence>